<dbReference type="Pfam" id="PF07943">
    <property type="entry name" value="PBP5_C"/>
    <property type="match status" value="1"/>
</dbReference>
<dbReference type="STRING" id="1122252.SAMN05660443_1230"/>
<keyword evidence="11" id="KW-0961">Cell wall biogenesis/degradation</keyword>
<dbReference type="PANTHER" id="PTHR21581">
    <property type="entry name" value="D-ALANYL-D-ALANINE CARBOXYPEPTIDASE"/>
    <property type="match status" value="1"/>
</dbReference>
<dbReference type="Pfam" id="PF00768">
    <property type="entry name" value="Peptidase_S11"/>
    <property type="match status" value="1"/>
</dbReference>
<evidence type="ECO:0000256" key="4">
    <source>
        <dbReference type="ARBA" id="ARBA00012448"/>
    </source>
</evidence>
<comment type="pathway">
    <text evidence="2">Cell wall biogenesis; peptidoglycan biosynthesis.</text>
</comment>
<dbReference type="OrthoDB" id="9795979at2"/>
<keyword evidence="6" id="KW-0645">Protease</keyword>
<evidence type="ECO:0000256" key="10">
    <source>
        <dbReference type="ARBA" id="ARBA00022984"/>
    </source>
</evidence>
<comment type="function">
    <text evidence="1">Removes C-terminal D-alanyl residues from sugar-peptide cell wall precursors.</text>
</comment>
<dbReference type="UniPathway" id="UPA00219"/>
<accession>A0A1I1G231</accession>
<dbReference type="GO" id="GO:0071555">
    <property type="term" value="P:cell wall organization"/>
    <property type="evidence" value="ECO:0007669"/>
    <property type="project" value="UniProtKB-KW"/>
</dbReference>
<dbReference type="AlphaFoldDB" id="A0A1I1G231"/>
<feature type="active site" description="Proton acceptor" evidence="13">
    <location>
        <position position="76"/>
    </location>
</feature>
<keyword evidence="8" id="KW-0378">Hydrolase</keyword>
<dbReference type="GO" id="GO:0009252">
    <property type="term" value="P:peptidoglycan biosynthetic process"/>
    <property type="evidence" value="ECO:0007669"/>
    <property type="project" value="UniProtKB-UniPathway"/>
</dbReference>
<evidence type="ECO:0000256" key="12">
    <source>
        <dbReference type="ARBA" id="ARBA00034000"/>
    </source>
</evidence>
<keyword evidence="7" id="KW-0732">Signal</keyword>
<evidence type="ECO:0000256" key="15">
    <source>
        <dbReference type="RuleBase" id="RU004016"/>
    </source>
</evidence>
<dbReference type="EMBL" id="FOLH01000002">
    <property type="protein sequence ID" value="SFC03230.1"/>
    <property type="molecule type" value="Genomic_DNA"/>
</dbReference>
<evidence type="ECO:0000313" key="17">
    <source>
        <dbReference type="EMBL" id="SFC03230.1"/>
    </source>
</evidence>
<dbReference type="GO" id="GO:0006508">
    <property type="term" value="P:proteolysis"/>
    <property type="evidence" value="ECO:0007669"/>
    <property type="project" value="UniProtKB-KW"/>
</dbReference>
<dbReference type="Gene3D" id="2.60.410.10">
    <property type="entry name" value="D-Ala-D-Ala carboxypeptidase, C-terminal domain"/>
    <property type="match status" value="1"/>
</dbReference>
<dbReference type="GO" id="GO:0008360">
    <property type="term" value="P:regulation of cell shape"/>
    <property type="evidence" value="ECO:0007669"/>
    <property type="project" value="UniProtKB-KW"/>
</dbReference>
<evidence type="ECO:0000259" key="16">
    <source>
        <dbReference type="SMART" id="SM00936"/>
    </source>
</evidence>
<dbReference type="SUPFAM" id="SSF56601">
    <property type="entry name" value="beta-lactamase/transpeptidase-like"/>
    <property type="match status" value="1"/>
</dbReference>
<dbReference type="InterPro" id="IPR015956">
    <property type="entry name" value="Peniciliin-bd_prot_C_sf"/>
</dbReference>
<evidence type="ECO:0000256" key="3">
    <source>
        <dbReference type="ARBA" id="ARBA00007164"/>
    </source>
</evidence>
<evidence type="ECO:0000256" key="8">
    <source>
        <dbReference type="ARBA" id="ARBA00022801"/>
    </source>
</evidence>
<keyword evidence="9" id="KW-0133">Cell shape</keyword>
<feature type="active site" evidence="13">
    <location>
        <position position="133"/>
    </location>
</feature>
<evidence type="ECO:0000313" key="18">
    <source>
        <dbReference type="Proteomes" id="UP000199058"/>
    </source>
</evidence>
<evidence type="ECO:0000256" key="14">
    <source>
        <dbReference type="PIRSR" id="PIRSR618044-2"/>
    </source>
</evidence>
<dbReference type="Proteomes" id="UP000199058">
    <property type="component" value="Unassembled WGS sequence"/>
</dbReference>
<evidence type="ECO:0000256" key="2">
    <source>
        <dbReference type="ARBA" id="ARBA00004752"/>
    </source>
</evidence>
<sequence>MSVKFVLFLPLKTLVSQLMLSAALMLAFGLVAHAQVMIPAPPQLAANAWVLMDAHSGKVIAAHNADKQLPPASLTKMMTSYLLEYEIKRGNVELDDLVRVSVKAWRMPGSRMFIQEGTFVSIEDLLKGVVIQSGNDASVAVAEHLAGSEAAFADLMNQHARRIGMQNTQFKNSTGLPDEGHYSTAMDMAILSQEKIINYPEHYSLYSEREFTYNGIRQSNRNRLLWRDSSVDGLKTGHTTEAGYGLAASAVRNDMRLISVVMGARSEEGRAQESQKLLTYGFRYFETPKLYERYEVLDRARVWQGVRDEVELGLKDELYATIPRGEQANLEAEVEVHSTIKAPIRAGQELGTLVVRLGDEVVAREPLIALENLEQAGFFKRLWHSLLMFVIGLFS</sequence>
<dbReference type="Gene3D" id="3.40.710.10">
    <property type="entry name" value="DD-peptidase/beta-lactamase superfamily"/>
    <property type="match status" value="1"/>
</dbReference>
<dbReference type="InterPro" id="IPR037167">
    <property type="entry name" value="Peptidase_S11_C_sf"/>
</dbReference>
<evidence type="ECO:0000256" key="11">
    <source>
        <dbReference type="ARBA" id="ARBA00023316"/>
    </source>
</evidence>
<name>A0A1I1G231_9GAMM</name>
<evidence type="ECO:0000256" key="13">
    <source>
        <dbReference type="PIRSR" id="PIRSR618044-1"/>
    </source>
</evidence>
<dbReference type="GO" id="GO:0009002">
    <property type="term" value="F:serine-type D-Ala-D-Ala carboxypeptidase activity"/>
    <property type="evidence" value="ECO:0007669"/>
    <property type="project" value="UniProtKB-EC"/>
</dbReference>
<feature type="domain" description="Peptidase S11 D-Ala-D-Ala carboxypeptidase A C-terminal" evidence="16">
    <location>
        <begin position="285"/>
        <end position="375"/>
    </location>
</feature>
<dbReference type="EC" id="3.4.16.4" evidence="4"/>
<evidence type="ECO:0000256" key="5">
    <source>
        <dbReference type="ARBA" id="ARBA00022645"/>
    </source>
</evidence>
<evidence type="ECO:0000256" key="7">
    <source>
        <dbReference type="ARBA" id="ARBA00022729"/>
    </source>
</evidence>
<dbReference type="InterPro" id="IPR012907">
    <property type="entry name" value="Peptidase_S11_C"/>
</dbReference>
<protein>
    <recommendedName>
        <fullName evidence="4">serine-type D-Ala-D-Ala carboxypeptidase</fullName>
        <ecNumber evidence="4">3.4.16.4</ecNumber>
    </recommendedName>
</protein>
<gene>
    <name evidence="17" type="ORF">SAMN05660443_1230</name>
</gene>
<feature type="binding site" evidence="14">
    <location>
        <position position="235"/>
    </location>
    <ligand>
        <name>substrate</name>
    </ligand>
</feature>
<evidence type="ECO:0000256" key="6">
    <source>
        <dbReference type="ARBA" id="ARBA00022670"/>
    </source>
</evidence>
<dbReference type="InterPro" id="IPR018044">
    <property type="entry name" value="Peptidase_S11"/>
</dbReference>
<keyword evidence="10" id="KW-0573">Peptidoglycan synthesis</keyword>
<dbReference type="SMART" id="SM00936">
    <property type="entry name" value="PBP5_C"/>
    <property type="match status" value="1"/>
</dbReference>
<comment type="similarity">
    <text evidence="3 15">Belongs to the peptidase S11 family.</text>
</comment>
<reference evidence="17 18" key="1">
    <citation type="submission" date="2016-10" db="EMBL/GenBank/DDBJ databases">
        <authorList>
            <person name="de Groot N.N."/>
        </authorList>
    </citation>
    <scope>NUCLEOTIDE SEQUENCE [LARGE SCALE GENOMIC DNA]</scope>
    <source>
        <strain evidence="17 18">DSM 18438</strain>
    </source>
</reference>
<evidence type="ECO:0000256" key="9">
    <source>
        <dbReference type="ARBA" id="ARBA00022960"/>
    </source>
</evidence>
<dbReference type="InterPro" id="IPR001967">
    <property type="entry name" value="Peptidase_S11_N"/>
</dbReference>
<evidence type="ECO:0000256" key="1">
    <source>
        <dbReference type="ARBA" id="ARBA00003217"/>
    </source>
</evidence>
<dbReference type="InterPro" id="IPR012338">
    <property type="entry name" value="Beta-lactam/transpept-like"/>
</dbReference>
<feature type="active site" description="Acyl-ester intermediate" evidence="13">
    <location>
        <position position="73"/>
    </location>
</feature>
<comment type="catalytic activity">
    <reaction evidence="12">
        <text>Preferential cleavage: (Ac)2-L-Lys-D-Ala-|-D-Ala. Also transpeptidation of peptidyl-alanyl moieties that are N-acyl substituents of D-alanine.</text>
        <dbReference type="EC" id="3.4.16.4"/>
    </reaction>
</comment>
<proteinExistence type="inferred from homology"/>
<dbReference type="PRINTS" id="PR00725">
    <property type="entry name" value="DADACBPTASE1"/>
</dbReference>
<dbReference type="PANTHER" id="PTHR21581:SF6">
    <property type="entry name" value="TRAFFICKING PROTEIN PARTICLE COMPLEX SUBUNIT 12"/>
    <property type="match status" value="1"/>
</dbReference>
<dbReference type="SUPFAM" id="SSF69189">
    <property type="entry name" value="Penicillin-binding protein associated domain"/>
    <property type="match status" value="1"/>
</dbReference>
<keyword evidence="5 17" id="KW-0121">Carboxypeptidase</keyword>
<keyword evidence="18" id="KW-1185">Reference proteome</keyword>
<organism evidence="17 18">
    <name type="scientific">Marinospirillum celere</name>
    <dbReference type="NCBI Taxonomy" id="1122252"/>
    <lineage>
        <taxon>Bacteria</taxon>
        <taxon>Pseudomonadati</taxon>
        <taxon>Pseudomonadota</taxon>
        <taxon>Gammaproteobacteria</taxon>
        <taxon>Oceanospirillales</taxon>
        <taxon>Oceanospirillaceae</taxon>
        <taxon>Marinospirillum</taxon>
    </lineage>
</organism>